<dbReference type="PATRIC" id="fig|452.5.peg.1027"/>
<accession>A0A0W0Z7D8</accession>
<dbReference type="GO" id="GO:0008791">
    <property type="term" value="F:arginine N-succinyltransferase activity"/>
    <property type="evidence" value="ECO:0007669"/>
    <property type="project" value="InterPro"/>
</dbReference>
<evidence type="ECO:0000313" key="4">
    <source>
        <dbReference type="EMBL" id="KTD64771.1"/>
    </source>
</evidence>
<name>A0A0W0Z7D8_LEGSP</name>
<gene>
    <name evidence="4" type="primary">astA</name>
    <name evidence="4" type="ORF">Lspi_0938</name>
</gene>
<dbReference type="SUPFAM" id="SSF55729">
    <property type="entry name" value="Acyl-CoA N-acyltransferases (Nat)"/>
    <property type="match status" value="1"/>
</dbReference>
<reference evidence="4 5" key="1">
    <citation type="submission" date="2015-11" db="EMBL/GenBank/DDBJ databases">
        <title>Genomic analysis of 38 Legionella species identifies large and diverse effector repertoires.</title>
        <authorList>
            <person name="Burstein D."/>
            <person name="Amaro F."/>
            <person name="Zusman T."/>
            <person name="Lifshitz Z."/>
            <person name="Cohen O."/>
            <person name="Gilbert J.A."/>
            <person name="Pupko T."/>
            <person name="Shuman H.A."/>
            <person name="Segal G."/>
        </authorList>
    </citation>
    <scope>NUCLEOTIDE SEQUENCE [LARGE SCALE GENOMIC DNA]</scope>
    <source>
        <strain evidence="4 5">Mt.St.Helens-9</strain>
    </source>
</reference>
<keyword evidence="1" id="KW-0056">Arginine metabolism</keyword>
<organism evidence="4 5">
    <name type="scientific">Legionella spiritensis</name>
    <dbReference type="NCBI Taxonomy" id="452"/>
    <lineage>
        <taxon>Bacteria</taxon>
        <taxon>Pseudomonadati</taxon>
        <taxon>Pseudomonadota</taxon>
        <taxon>Gammaproteobacteria</taxon>
        <taxon>Legionellales</taxon>
        <taxon>Legionellaceae</taxon>
        <taxon>Legionella</taxon>
    </lineage>
</organism>
<keyword evidence="2 4" id="KW-0808">Transferase</keyword>
<evidence type="ECO:0000256" key="2">
    <source>
        <dbReference type="ARBA" id="ARBA00022679"/>
    </source>
</evidence>
<dbReference type="GO" id="GO:0006527">
    <property type="term" value="P:L-arginine catabolic process"/>
    <property type="evidence" value="ECO:0007669"/>
    <property type="project" value="InterPro"/>
</dbReference>
<evidence type="ECO:0000256" key="3">
    <source>
        <dbReference type="ARBA" id="ARBA00023315"/>
    </source>
</evidence>
<dbReference type="Pfam" id="PF04958">
    <property type="entry name" value="AstA"/>
    <property type="match status" value="1"/>
</dbReference>
<dbReference type="NCBIfam" id="TIGR03243">
    <property type="entry name" value="arg_catab_AOST"/>
    <property type="match status" value="1"/>
</dbReference>
<dbReference type="InterPro" id="IPR007041">
    <property type="entry name" value="Arg_succinylTrfase_AstA/AruG"/>
</dbReference>
<protein>
    <submittedName>
        <fullName evidence="4">Arginine N-succinyltransferase, beta chain</fullName>
    </submittedName>
</protein>
<dbReference type="AlphaFoldDB" id="A0A0W0Z7D8"/>
<dbReference type="Proteomes" id="UP000054877">
    <property type="component" value="Unassembled WGS sequence"/>
</dbReference>
<proteinExistence type="predicted"/>
<evidence type="ECO:0000313" key="5">
    <source>
        <dbReference type="Proteomes" id="UP000054877"/>
    </source>
</evidence>
<dbReference type="PANTHER" id="PTHR30420:SF1">
    <property type="entry name" value="ARGININE N-SUCCINYLTRANSFERASE"/>
    <property type="match status" value="1"/>
</dbReference>
<dbReference type="RefSeq" id="WP_058482873.1">
    <property type="nucleotide sequence ID" value="NZ_CAAAII010000003.1"/>
</dbReference>
<dbReference type="Gene3D" id="2.40.40.20">
    <property type="match status" value="1"/>
</dbReference>
<keyword evidence="3" id="KW-0012">Acyltransferase</keyword>
<dbReference type="OrthoDB" id="21121at2"/>
<dbReference type="PANTHER" id="PTHR30420">
    <property type="entry name" value="N-SUCCINYLARGININE DIHYDROLASE"/>
    <property type="match status" value="1"/>
</dbReference>
<dbReference type="EMBL" id="LNYX01000012">
    <property type="protein sequence ID" value="KTD64771.1"/>
    <property type="molecule type" value="Genomic_DNA"/>
</dbReference>
<dbReference type="InterPro" id="IPR016181">
    <property type="entry name" value="Acyl_CoA_acyltransferase"/>
</dbReference>
<keyword evidence="5" id="KW-1185">Reference proteome</keyword>
<dbReference type="STRING" id="452.Lspi_0938"/>
<evidence type="ECO:0000256" key="1">
    <source>
        <dbReference type="ARBA" id="ARBA00022503"/>
    </source>
</evidence>
<comment type="caution">
    <text evidence="4">The sequence shown here is derived from an EMBL/GenBank/DDBJ whole genome shotgun (WGS) entry which is preliminary data.</text>
</comment>
<sequence>MMLFRSATANDLDAIHHLAEHSGIGMTTLPKDRKILKKRLDLSCQSFKKTIKHPHDEYYLFVLQDPESGQILGTSAIEATTGYELPIYSYKVSKRTRICHSLNIRSDYEVLSLVNDNQGKSEICTLFLEPAFRKNGNGLLLSRARFLFMAHYPNRFASDVIAEMRGISDEWGRSPFWENVGRHFFHMPFAEADRLTMSTNKQFIADLMPRNPIYVKLLSPEAQAVIGKPHQSTVPAMNILMREGFRYNSYVDIFDAGPTIEAPLAEIQTIASSRVMTVKNISDEVSSNRFLLANTRLDFRATISQAIFNEGHSSCILSKQTAKLLDVKRGDCVRIAPLRIESGPFSQEAQYDHEPKHA</sequence>